<dbReference type="Gene3D" id="3.10.450.50">
    <property type="match status" value="1"/>
</dbReference>
<comment type="caution">
    <text evidence="2">The sequence shown here is derived from an EMBL/GenBank/DDBJ whole genome shotgun (WGS) entry which is preliminary data.</text>
</comment>
<dbReference type="EMBL" id="JACBZX010000001">
    <property type="protein sequence ID" value="NYG38322.1"/>
    <property type="molecule type" value="Genomic_DNA"/>
</dbReference>
<keyword evidence="3" id="KW-1185">Reference proteome</keyword>
<protein>
    <submittedName>
        <fullName evidence="2">SEC-C motif-containing protein</fullName>
    </submittedName>
</protein>
<dbReference type="SUPFAM" id="SSF54427">
    <property type="entry name" value="NTF2-like"/>
    <property type="match status" value="1"/>
</dbReference>
<gene>
    <name evidence="2" type="ORF">BJY28_002791</name>
</gene>
<proteinExistence type="predicted"/>
<evidence type="ECO:0000259" key="1">
    <source>
        <dbReference type="Pfam" id="PF17775"/>
    </source>
</evidence>
<dbReference type="RefSeq" id="WP_179463536.1">
    <property type="nucleotide sequence ID" value="NZ_JACBZX010000001.1"/>
</dbReference>
<evidence type="ECO:0000313" key="3">
    <source>
        <dbReference type="Proteomes" id="UP000592181"/>
    </source>
</evidence>
<accession>A0A852X4M9</accession>
<reference evidence="2 3" key="1">
    <citation type="submission" date="2020-07" db="EMBL/GenBank/DDBJ databases">
        <title>Sequencing the genomes of 1000 actinobacteria strains.</title>
        <authorList>
            <person name="Klenk H.-P."/>
        </authorList>
    </citation>
    <scope>NUCLEOTIDE SEQUENCE [LARGE SCALE GENOMIC DNA]</scope>
    <source>
        <strain evidence="2 3">DSM 24723</strain>
    </source>
</reference>
<dbReference type="InterPro" id="IPR032710">
    <property type="entry name" value="NTF2-like_dom_sf"/>
</dbReference>
<dbReference type="Pfam" id="PF17775">
    <property type="entry name" value="YchJ_M-like"/>
    <property type="match status" value="1"/>
</dbReference>
<feature type="domain" description="YchJ-like middle NTF2-like" evidence="1">
    <location>
        <begin position="30"/>
        <end position="133"/>
    </location>
</feature>
<name>A0A852X4M9_9MICO</name>
<sequence length="136" mass="14739">MTAEQGCRCGADAPFAAHCEPLLDGEPAATAEALMRSRYTAYALLQQGDSRAAAHLWRTWHPRTRPATVEPSPGLRWTGLTVRGSSGGDDDATGQVRFVAAWEIGEGATRQHGELAETADFVRRGGRWVYLEGRAD</sequence>
<dbReference type="InterPro" id="IPR048469">
    <property type="entry name" value="YchJ-like_M"/>
</dbReference>
<dbReference type="Proteomes" id="UP000592181">
    <property type="component" value="Unassembled WGS sequence"/>
</dbReference>
<dbReference type="AlphaFoldDB" id="A0A852X4M9"/>
<organism evidence="2 3">
    <name type="scientific">Janibacter alkaliphilus</name>
    <dbReference type="NCBI Taxonomy" id="1069963"/>
    <lineage>
        <taxon>Bacteria</taxon>
        <taxon>Bacillati</taxon>
        <taxon>Actinomycetota</taxon>
        <taxon>Actinomycetes</taxon>
        <taxon>Micrococcales</taxon>
        <taxon>Intrasporangiaceae</taxon>
        <taxon>Janibacter</taxon>
    </lineage>
</organism>
<evidence type="ECO:0000313" key="2">
    <source>
        <dbReference type="EMBL" id="NYG38322.1"/>
    </source>
</evidence>